<evidence type="ECO:0000313" key="2">
    <source>
        <dbReference type="Proteomes" id="UP000198896"/>
    </source>
</evidence>
<organism evidence="1 2">
    <name type="scientific">Succiniclasticum ruminis DSM 9236</name>
    <dbReference type="NCBI Taxonomy" id="1123323"/>
    <lineage>
        <taxon>Bacteria</taxon>
        <taxon>Bacillati</taxon>
        <taxon>Bacillota</taxon>
        <taxon>Negativicutes</taxon>
        <taxon>Acidaminococcales</taxon>
        <taxon>Acidaminococcaceae</taxon>
        <taxon>Succiniclasticum</taxon>
    </lineage>
</organism>
<sequence length="75" mass="8704">MNALRIEFDPNTSVFPEPLTDEFEGSIDAISCLHYAAIYEKWAERAKSSGRNDLATEYEAATAYWKSYYESWEPR</sequence>
<evidence type="ECO:0000313" key="1">
    <source>
        <dbReference type="EMBL" id="SFE16943.1"/>
    </source>
</evidence>
<dbReference type="Proteomes" id="UP000198896">
    <property type="component" value="Unassembled WGS sequence"/>
</dbReference>
<accession>A0A1I1YFR1</accession>
<dbReference type="RefSeq" id="WP_143089380.1">
    <property type="nucleotide sequence ID" value="NZ_FONL01000002.1"/>
</dbReference>
<name>A0A1I1YFR1_9FIRM</name>
<dbReference type="EMBL" id="FONL01000002">
    <property type="protein sequence ID" value="SFE16943.1"/>
    <property type="molecule type" value="Genomic_DNA"/>
</dbReference>
<dbReference type="OrthoDB" id="10005910at2"/>
<gene>
    <name evidence="1" type="ORF">SAMN05216245_102129</name>
</gene>
<reference evidence="1 2" key="1">
    <citation type="submission" date="2016-10" db="EMBL/GenBank/DDBJ databases">
        <authorList>
            <person name="de Groot N.N."/>
        </authorList>
    </citation>
    <scope>NUCLEOTIDE SEQUENCE [LARGE SCALE GENOMIC DNA]</scope>
    <source>
        <strain evidence="1 2">DSM 9236</strain>
    </source>
</reference>
<protein>
    <submittedName>
        <fullName evidence="1">Uncharacterized protein</fullName>
    </submittedName>
</protein>
<proteinExistence type="predicted"/>
<keyword evidence="2" id="KW-1185">Reference proteome</keyword>
<dbReference type="AlphaFoldDB" id="A0A1I1YFR1"/>